<organism evidence="2 3">
    <name type="scientific">Euplotes crassus</name>
    <dbReference type="NCBI Taxonomy" id="5936"/>
    <lineage>
        <taxon>Eukaryota</taxon>
        <taxon>Sar</taxon>
        <taxon>Alveolata</taxon>
        <taxon>Ciliophora</taxon>
        <taxon>Intramacronucleata</taxon>
        <taxon>Spirotrichea</taxon>
        <taxon>Hypotrichia</taxon>
        <taxon>Euplotida</taxon>
        <taxon>Euplotidae</taxon>
        <taxon>Moneuplotes</taxon>
    </lineage>
</organism>
<dbReference type="Proteomes" id="UP001295684">
    <property type="component" value="Unassembled WGS sequence"/>
</dbReference>
<gene>
    <name evidence="2" type="ORF">ECRASSUSDP1_LOCUS970</name>
</gene>
<evidence type="ECO:0000313" key="3">
    <source>
        <dbReference type="Proteomes" id="UP001295684"/>
    </source>
</evidence>
<dbReference type="EMBL" id="CAMPGE010000913">
    <property type="protein sequence ID" value="CAI2359677.1"/>
    <property type="molecule type" value="Genomic_DNA"/>
</dbReference>
<dbReference type="AlphaFoldDB" id="A0AAD1U382"/>
<comment type="caution">
    <text evidence="2">The sequence shown here is derived from an EMBL/GenBank/DDBJ whole genome shotgun (WGS) entry which is preliminary data.</text>
</comment>
<feature type="compositionally biased region" description="Polar residues" evidence="1">
    <location>
        <begin position="1"/>
        <end position="19"/>
    </location>
</feature>
<protein>
    <submittedName>
        <fullName evidence="2">Uncharacterized protein</fullName>
    </submittedName>
</protein>
<proteinExistence type="predicted"/>
<evidence type="ECO:0000313" key="2">
    <source>
        <dbReference type="EMBL" id="CAI2359677.1"/>
    </source>
</evidence>
<feature type="region of interest" description="Disordered" evidence="1">
    <location>
        <begin position="1"/>
        <end position="30"/>
    </location>
</feature>
<name>A0AAD1U382_EUPCR</name>
<reference evidence="2" key="1">
    <citation type="submission" date="2023-07" db="EMBL/GenBank/DDBJ databases">
        <authorList>
            <consortium name="AG Swart"/>
            <person name="Singh M."/>
            <person name="Singh A."/>
            <person name="Seah K."/>
            <person name="Emmerich C."/>
        </authorList>
    </citation>
    <scope>NUCLEOTIDE SEQUENCE</scope>
    <source>
        <strain evidence="2">DP1</strain>
    </source>
</reference>
<keyword evidence="3" id="KW-1185">Reference proteome</keyword>
<sequence>MVNLSVNDSVKSLNVNQRTPKAGQANKGSEIFCDRKPKVKRSKSFTNSPQIKKIAEVRETKAERFKTLLSLLTKDITSKKQERKAPPVKSIKELFQMVEEQK</sequence>
<evidence type="ECO:0000256" key="1">
    <source>
        <dbReference type="SAM" id="MobiDB-lite"/>
    </source>
</evidence>
<accession>A0AAD1U382</accession>